<evidence type="ECO:0000256" key="5">
    <source>
        <dbReference type="ARBA" id="ARBA00023136"/>
    </source>
</evidence>
<evidence type="ECO:0000256" key="4">
    <source>
        <dbReference type="ARBA" id="ARBA00022989"/>
    </source>
</evidence>
<organism evidence="7 8">
    <name type="scientific">Plutella xylostella</name>
    <name type="common">Diamondback moth</name>
    <name type="synonym">Plutella maculipennis</name>
    <dbReference type="NCBI Taxonomy" id="51655"/>
    <lineage>
        <taxon>Eukaryota</taxon>
        <taxon>Metazoa</taxon>
        <taxon>Ecdysozoa</taxon>
        <taxon>Arthropoda</taxon>
        <taxon>Hexapoda</taxon>
        <taxon>Insecta</taxon>
        <taxon>Pterygota</taxon>
        <taxon>Neoptera</taxon>
        <taxon>Endopterygota</taxon>
        <taxon>Lepidoptera</taxon>
        <taxon>Glossata</taxon>
        <taxon>Ditrysia</taxon>
        <taxon>Yponomeutoidea</taxon>
        <taxon>Plutellidae</taxon>
        <taxon>Plutella</taxon>
    </lineage>
</organism>
<evidence type="ECO:0000313" key="7">
    <source>
        <dbReference type="EMBL" id="KAG7305469.1"/>
    </source>
</evidence>
<dbReference type="InterPro" id="IPR013604">
    <property type="entry name" value="7TM_chemorcpt"/>
</dbReference>
<proteinExistence type="predicted"/>
<keyword evidence="2" id="KW-1003">Cell membrane</keyword>
<feature type="transmembrane region" description="Helical" evidence="6">
    <location>
        <begin position="20"/>
        <end position="42"/>
    </location>
</feature>
<name>A0ABQ7QJY7_PLUXY</name>
<keyword evidence="3 6" id="KW-0812">Transmembrane</keyword>
<comment type="subcellular location">
    <subcellularLocation>
        <location evidence="1">Cell membrane</location>
        <topology evidence="1">Multi-pass membrane protein</topology>
    </subcellularLocation>
</comment>
<keyword evidence="8" id="KW-1185">Reference proteome</keyword>
<sequence>MWTMLSIEIIIVGINRLPAYYIASVSMGIIINFILISAIGLLGGTFENEVKTTKYISNKILTLYSEGPIRKKVKTLISMIENNTPVFSIYGIWTADYGIIVRLFSITTTYLVVLLQLSYL</sequence>
<dbReference type="Pfam" id="PF08395">
    <property type="entry name" value="7tm_7"/>
    <property type="match status" value="1"/>
</dbReference>
<keyword evidence="4 6" id="KW-1133">Transmembrane helix</keyword>
<accession>A0ABQ7QJY7</accession>
<reference evidence="7 8" key="1">
    <citation type="submission" date="2021-06" db="EMBL/GenBank/DDBJ databases">
        <title>A haploid diamondback moth (Plutella xylostella L.) genome assembly resolves 31 chromosomes and identifies a diamide resistance mutation.</title>
        <authorList>
            <person name="Ward C.M."/>
            <person name="Perry K.D."/>
            <person name="Baker G."/>
            <person name="Powis K."/>
            <person name="Heckel D.G."/>
            <person name="Baxter S.W."/>
        </authorList>
    </citation>
    <scope>NUCLEOTIDE SEQUENCE [LARGE SCALE GENOMIC DNA]</scope>
    <source>
        <strain evidence="7 8">LV</strain>
        <tissue evidence="7">Single pupa</tissue>
    </source>
</reference>
<dbReference type="EMBL" id="JAHIBW010000013">
    <property type="protein sequence ID" value="KAG7305469.1"/>
    <property type="molecule type" value="Genomic_DNA"/>
</dbReference>
<keyword evidence="5 6" id="KW-0472">Membrane</keyword>
<evidence type="ECO:0000256" key="1">
    <source>
        <dbReference type="ARBA" id="ARBA00004651"/>
    </source>
</evidence>
<protein>
    <submittedName>
        <fullName evidence="7">Uncharacterized protein</fullName>
    </submittedName>
</protein>
<evidence type="ECO:0000256" key="2">
    <source>
        <dbReference type="ARBA" id="ARBA00022475"/>
    </source>
</evidence>
<gene>
    <name evidence="7" type="ORF">JYU34_009538</name>
</gene>
<dbReference type="Proteomes" id="UP000823941">
    <property type="component" value="Chromosome 13"/>
</dbReference>
<feature type="transmembrane region" description="Helical" evidence="6">
    <location>
        <begin position="99"/>
        <end position="119"/>
    </location>
</feature>
<comment type="caution">
    <text evidence="7">The sequence shown here is derived from an EMBL/GenBank/DDBJ whole genome shotgun (WGS) entry which is preliminary data.</text>
</comment>
<evidence type="ECO:0000313" key="8">
    <source>
        <dbReference type="Proteomes" id="UP000823941"/>
    </source>
</evidence>
<evidence type="ECO:0000256" key="3">
    <source>
        <dbReference type="ARBA" id="ARBA00022692"/>
    </source>
</evidence>
<evidence type="ECO:0000256" key="6">
    <source>
        <dbReference type="SAM" id="Phobius"/>
    </source>
</evidence>